<keyword evidence="2" id="KW-1185">Reference proteome</keyword>
<sequence length="227" mass="24435">MDDDVIAAMARWPNVPAVCGWLSLDRRGRWRLHPLGDADQGGPGEPISNPQILAFMDRNYVRDVTGRWYFQNGPQRVFVRIDVAPLALRATGKDAHLTTHTGLDVTQVAQWYADEAGRLYAATEHGPGVVDDRDMAALLAAFELADGRSVLDAPPDWLDAADAAAMRSGAPLAIHTEPYGAAFLQPLAEADREQVLGFVAVPALDSKDAEPSMLTEGISGQPSGHAD</sequence>
<organism evidence="1 2">
    <name type="scientific">Pigmentiphaga litoralis</name>
    <dbReference type="NCBI Taxonomy" id="516702"/>
    <lineage>
        <taxon>Bacteria</taxon>
        <taxon>Pseudomonadati</taxon>
        <taxon>Pseudomonadota</taxon>
        <taxon>Betaproteobacteria</taxon>
        <taxon>Burkholderiales</taxon>
        <taxon>Alcaligenaceae</taxon>
        <taxon>Pigmentiphaga</taxon>
    </lineage>
</organism>
<dbReference type="RefSeq" id="WP_179589169.1">
    <property type="nucleotide sequence ID" value="NZ_JACBYR010000002.1"/>
</dbReference>
<dbReference type="Proteomes" id="UP000542125">
    <property type="component" value="Unassembled WGS sequence"/>
</dbReference>
<evidence type="ECO:0000313" key="1">
    <source>
        <dbReference type="EMBL" id="NYE85176.1"/>
    </source>
</evidence>
<protein>
    <recommendedName>
        <fullName evidence="3">DUF2946 family protein</fullName>
    </recommendedName>
</protein>
<dbReference type="Pfam" id="PF11161">
    <property type="entry name" value="DUF2944"/>
    <property type="match status" value="1"/>
</dbReference>
<proteinExistence type="predicted"/>
<gene>
    <name evidence="1" type="ORF">FHW18_004483</name>
</gene>
<evidence type="ECO:0000313" key="2">
    <source>
        <dbReference type="Proteomes" id="UP000542125"/>
    </source>
</evidence>
<accession>A0A7Y9IY47</accession>
<evidence type="ECO:0008006" key="3">
    <source>
        <dbReference type="Google" id="ProtNLM"/>
    </source>
</evidence>
<name>A0A7Y9IY47_9BURK</name>
<dbReference type="EMBL" id="JACBYR010000002">
    <property type="protein sequence ID" value="NYE85176.1"/>
    <property type="molecule type" value="Genomic_DNA"/>
</dbReference>
<dbReference type="InterPro" id="IPR021332">
    <property type="entry name" value="DUF2944"/>
</dbReference>
<dbReference type="AlphaFoldDB" id="A0A7Y9IY47"/>
<reference evidence="1 2" key="1">
    <citation type="submission" date="2020-07" db="EMBL/GenBank/DDBJ databases">
        <title>Genomic Encyclopedia of Type Strains, Phase IV (KMG-V): Genome sequencing to study the core and pangenomes of soil and plant-associated prokaryotes.</title>
        <authorList>
            <person name="Whitman W."/>
        </authorList>
    </citation>
    <scope>NUCLEOTIDE SEQUENCE [LARGE SCALE GENOMIC DNA]</scope>
    <source>
        <strain evidence="1 2">SAS40</strain>
    </source>
</reference>
<comment type="caution">
    <text evidence="1">The sequence shown here is derived from an EMBL/GenBank/DDBJ whole genome shotgun (WGS) entry which is preliminary data.</text>
</comment>